<dbReference type="EMBL" id="NHSD01000306">
    <property type="protein sequence ID" value="MBK5928468.1"/>
    <property type="molecule type" value="Genomic_DNA"/>
</dbReference>
<reference evidence="1" key="1">
    <citation type="submission" date="2017-05" db="EMBL/GenBank/DDBJ databases">
        <authorList>
            <person name="Imhoff J.F."/>
            <person name="Rahn T."/>
            <person name="Kuenzel S."/>
            <person name="Neulinger S.C."/>
        </authorList>
    </citation>
    <scope>NUCLEOTIDE SEQUENCE</scope>
    <source>
        <strain evidence="1">LMG 28126</strain>
    </source>
</reference>
<protein>
    <submittedName>
        <fullName evidence="1">Uncharacterized protein</fullName>
    </submittedName>
</protein>
<evidence type="ECO:0000313" key="2">
    <source>
        <dbReference type="Proteomes" id="UP000706333"/>
    </source>
</evidence>
<name>A0A934WKE4_9RHOB</name>
<evidence type="ECO:0000313" key="1">
    <source>
        <dbReference type="EMBL" id="MBK5928468.1"/>
    </source>
</evidence>
<keyword evidence="2" id="KW-1185">Reference proteome</keyword>
<dbReference type="InterPro" id="IPR029044">
    <property type="entry name" value="Nucleotide-diphossugar_trans"/>
</dbReference>
<dbReference type="Proteomes" id="UP000706333">
    <property type="component" value="Unassembled WGS sequence"/>
</dbReference>
<comment type="caution">
    <text evidence="1">The sequence shown here is derived from an EMBL/GenBank/DDBJ whole genome shotgun (WGS) entry which is preliminary data.</text>
</comment>
<dbReference type="RefSeq" id="WP_201158231.1">
    <property type="nucleotide sequence ID" value="NZ_NHSD01000306.1"/>
</dbReference>
<gene>
    <name evidence="1" type="ORF">CCR87_14215</name>
</gene>
<dbReference type="AlphaFoldDB" id="A0A934WKE4"/>
<sequence>MTATPDPAGRGAAAAPCASITVPASTEAADIEACRGALLAQQGVAGGQHIIVVANGCHDATAALARAFEGRLAARGWQLSMIERARSRKIAALNAGDARATAGVRIHLGACRDAGRIAGLLVALARNAPPQNPVTRATAGVRLRLRLPFVAQGATGAEPFAVNAAGRTRAGLFPDVIPDDAFVRVHFRPEERHEIASGYRWPMVAGLRALVGVRRRDAGVRRIAQRHPARMENAAKAPPGARTLPGLAMRATVEVAVDMRTWALCHIGPSDGQWTCGR</sequence>
<accession>A0A934WKE4</accession>
<dbReference type="Gene3D" id="3.90.550.10">
    <property type="entry name" value="Spore Coat Polysaccharide Biosynthesis Protein SpsA, Chain A"/>
    <property type="match status" value="1"/>
</dbReference>
<reference evidence="1" key="2">
    <citation type="journal article" date="2020" name="Microorganisms">
        <title>Osmotic Adaptation and Compatible Solute Biosynthesis of Phototrophic Bacteria as Revealed from Genome Analyses.</title>
        <authorList>
            <person name="Imhoff J.F."/>
            <person name="Rahn T."/>
            <person name="Kunzel S."/>
            <person name="Keller A."/>
            <person name="Neulinger S.C."/>
        </authorList>
    </citation>
    <scope>NUCLEOTIDE SEQUENCE</scope>
    <source>
        <strain evidence="1">LMG 28126</strain>
    </source>
</reference>
<dbReference type="SUPFAM" id="SSF53448">
    <property type="entry name" value="Nucleotide-diphospho-sugar transferases"/>
    <property type="match status" value="1"/>
</dbReference>
<organism evidence="1 2">
    <name type="scientific">Rhodobaculum claviforme</name>
    <dbReference type="NCBI Taxonomy" id="1549854"/>
    <lineage>
        <taxon>Bacteria</taxon>
        <taxon>Pseudomonadati</taxon>
        <taxon>Pseudomonadota</taxon>
        <taxon>Alphaproteobacteria</taxon>
        <taxon>Rhodobacterales</taxon>
        <taxon>Paracoccaceae</taxon>
        <taxon>Rhodobaculum</taxon>
    </lineage>
</organism>
<proteinExistence type="predicted"/>